<evidence type="ECO:0000313" key="7">
    <source>
        <dbReference type="Proteomes" id="UP000183038"/>
    </source>
</evidence>
<dbReference type="EMBL" id="FNTB01000001">
    <property type="protein sequence ID" value="SEC69421.1"/>
    <property type="molecule type" value="Genomic_DNA"/>
</dbReference>
<evidence type="ECO:0000313" key="6">
    <source>
        <dbReference type="EMBL" id="SEC69421.1"/>
    </source>
</evidence>
<dbReference type="PROSITE" id="PS00211">
    <property type="entry name" value="ABC_TRANSPORTER_1"/>
    <property type="match status" value="1"/>
</dbReference>
<dbReference type="SUPFAM" id="SSF52540">
    <property type="entry name" value="P-loop containing nucleoside triphosphate hydrolases"/>
    <property type="match status" value="1"/>
</dbReference>
<dbReference type="RefSeq" id="WP_074674503.1">
    <property type="nucleotide sequence ID" value="NZ_FNTB01000001.1"/>
</dbReference>
<keyword evidence="4" id="KW-0067">ATP-binding</keyword>
<dbReference type="InterPro" id="IPR003439">
    <property type="entry name" value="ABC_transporter-like_ATP-bd"/>
</dbReference>
<dbReference type="SMART" id="SM00382">
    <property type="entry name" value="AAA"/>
    <property type="match status" value="1"/>
</dbReference>
<feature type="domain" description="ABC transporter" evidence="5">
    <location>
        <begin position="3"/>
        <end position="233"/>
    </location>
</feature>
<accession>A0A1H4UMB3</accession>
<dbReference type="PANTHER" id="PTHR43335:SF2">
    <property type="entry name" value="ABC TRANSPORTER, ATP-BINDING PROTEIN"/>
    <property type="match status" value="1"/>
</dbReference>
<gene>
    <name evidence="6" type="ORF">SAMN05192540_3827</name>
</gene>
<dbReference type="PANTHER" id="PTHR43335">
    <property type="entry name" value="ABC TRANSPORTER, ATP-BINDING PROTEIN"/>
    <property type="match status" value="1"/>
</dbReference>
<keyword evidence="2" id="KW-0813">Transport</keyword>
<reference evidence="6 7" key="1">
    <citation type="submission" date="2016-10" db="EMBL/GenBank/DDBJ databases">
        <authorList>
            <person name="de Groot N.N."/>
        </authorList>
    </citation>
    <scope>NUCLEOTIDE SEQUENCE [LARGE SCALE GENOMIC DNA]</scope>
    <source>
        <strain evidence="6 7">MAR_2009_71</strain>
    </source>
</reference>
<keyword evidence="3" id="KW-0547">Nucleotide-binding</keyword>
<comment type="similarity">
    <text evidence="1">Belongs to the ABC transporter superfamily.</text>
</comment>
<dbReference type="AlphaFoldDB" id="A0A1H4UMB3"/>
<dbReference type="PROSITE" id="PS50893">
    <property type="entry name" value="ABC_TRANSPORTER_2"/>
    <property type="match status" value="1"/>
</dbReference>
<evidence type="ECO:0000256" key="2">
    <source>
        <dbReference type="ARBA" id="ARBA00022448"/>
    </source>
</evidence>
<dbReference type="Proteomes" id="UP000183038">
    <property type="component" value="Unassembled WGS sequence"/>
</dbReference>
<sequence>MELRIDNLSKTYSNGIKALQNISLDMPIGMFGLLGPNGAGKSTLMRTIATLQEADAGSIVLGDIDVLKQKNELRQVLGYLPQQFGLYPKISAEVLLNHFAVLKGITNKNERKELVKALLYKTYLYDVRQQNLKGFSGGMKQRFGIAQALLNNPKLLIVDEPTAGLDPVERNRFYNVLSELGEHTVVILSTHIVDDVKELCTNMAIINQGQVCLKGQPLQILEDLKDKVYKKTIEKSELNLYKENYQVISERLFLGKPIIHIVSDTNPGDGFSLINAELEDVYFSEIFNTTNLKSN</sequence>
<dbReference type="Pfam" id="PF00005">
    <property type="entry name" value="ABC_tran"/>
    <property type="match status" value="1"/>
</dbReference>
<dbReference type="GO" id="GO:0016887">
    <property type="term" value="F:ATP hydrolysis activity"/>
    <property type="evidence" value="ECO:0007669"/>
    <property type="project" value="InterPro"/>
</dbReference>
<dbReference type="Gene3D" id="3.40.50.300">
    <property type="entry name" value="P-loop containing nucleotide triphosphate hydrolases"/>
    <property type="match status" value="1"/>
</dbReference>
<proteinExistence type="inferred from homology"/>
<evidence type="ECO:0000256" key="4">
    <source>
        <dbReference type="ARBA" id="ARBA00022840"/>
    </source>
</evidence>
<protein>
    <submittedName>
        <fullName evidence="6">ABC-type multidrug transport system, ATPase component</fullName>
    </submittedName>
</protein>
<organism evidence="6 7">
    <name type="scientific">Maribacter dokdonensis</name>
    <dbReference type="NCBI Taxonomy" id="320912"/>
    <lineage>
        <taxon>Bacteria</taxon>
        <taxon>Pseudomonadati</taxon>
        <taxon>Bacteroidota</taxon>
        <taxon>Flavobacteriia</taxon>
        <taxon>Flavobacteriales</taxon>
        <taxon>Flavobacteriaceae</taxon>
        <taxon>Maribacter</taxon>
    </lineage>
</organism>
<evidence type="ECO:0000256" key="1">
    <source>
        <dbReference type="ARBA" id="ARBA00005417"/>
    </source>
</evidence>
<dbReference type="InterPro" id="IPR017871">
    <property type="entry name" value="ABC_transporter-like_CS"/>
</dbReference>
<evidence type="ECO:0000256" key="3">
    <source>
        <dbReference type="ARBA" id="ARBA00022741"/>
    </source>
</evidence>
<name>A0A1H4UMB3_9FLAO</name>
<evidence type="ECO:0000259" key="5">
    <source>
        <dbReference type="PROSITE" id="PS50893"/>
    </source>
</evidence>
<dbReference type="InterPro" id="IPR027417">
    <property type="entry name" value="P-loop_NTPase"/>
</dbReference>
<dbReference type="CDD" id="cd03264">
    <property type="entry name" value="ABC_drug_resistance_like"/>
    <property type="match status" value="1"/>
</dbReference>
<dbReference type="InterPro" id="IPR003593">
    <property type="entry name" value="AAA+_ATPase"/>
</dbReference>
<dbReference type="OrthoDB" id="9801987at2"/>
<dbReference type="GO" id="GO:0005524">
    <property type="term" value="F:ATP binding"/>
    <property type="evidence" value="ECO:0007669"/>
    <property type="project" value="UniProtKB-KW"/>
</dbReference>